<name>A0A414PZ98_FUSMR</name>
<gene>
    <name evidence="9" type="ORF">DW663_03430</name>
</gene>
<keyword evidence="2" id="KW-0328">Glycosyltransferase</keyword>
<organism evidence="9 10">
    <name type="scientific">Fusobacterium mortiferum</name>
    <dbReference type="NCBI Taxonomy" id="850"/>
    <lineage>
        <taxon>Bacteria</taxon>
        <taxon>Fusobacteriati</taxon>
        <taxon>Fusobacteriota</taxon>
        <taxon>Fusobacteriia</taxon>
        <taxon>Fusobacteriales</taxon>
        <taxon>Fusobacteriaceae</taxon>
        <taxon>Fusobacterium</taxon>
    </lineage>
</organism>
<evidence type="ECO:0000256" key="3">
    <source>
        <dbReference type="ARBA" id="ARBA00022679"/>
    </source>
</evidence>
<feature type="domain" description="Glycosyltransferase 2-like" evidence="8">
    <location>
        <begin position="5"/>
        <end position="164"/>
    </location>
</feature>
<evidence type="ECO:0000313" key="9">
    <source>
        <dbReference type="EMBL" id="RHF73851.1"/>
    </source>
</evidence>
<dbReference type="InterPro" id="IPR050256">
    <property type="entry name" value="Glycosyltransferase_2"/>
</dbReference>
<keyword evidence="5" id="KW-0448">Lipopolysaccharide biosynthesis</keyword>
<dbReference type="GO" id="GO:0099621">
    <property type="term" value="F:undecaprenyl-phosphate 4-deoxy-4-formamido-L-arabinose transferase activity"/>
    <property type="evidence" value="ECO:0007669"/>
    <property type="project" value="TreeGrafter"/>
</dbReference>
<dbReference type="PANTHER" id="PTHR48090:SF3">
    <property type="entry name" value="UNDECAPRENYL-PHOSPHATE 4-DEOXY-4-FORMAMIDO-L-ARABINOSE TRANSFERASE"/>
    <property type="match status" value="1"/>
</dbReference>
<protein>
    <submittedName>
        <fullName evidence="9">Glycosyltransferase</fullName>
    </submittedName>
</protein>
<dbReference type="Proteomes" id="UP000284676">
    <property type="component" value="Unassembled WGS sequence"/>
</dbReference>
<dbReference type="Pfam" id="PF00535">
    <property type="entry name" value="Glycos_transf_2"/>
    <property type="match status" value="1"/>
</dbReference>
<evidence type="ECO:0000313" key="10">
    <source>
        <dbReference type="Proteomes" id="UP000284676"/>
    </source>
</evidence>
<keyword evidence="3 9" id="KW-0808">Transferase</keyword>
<keyword evidence="6" id="KW-1133">Transmembrane helix</keyword>
<comment type="caution">
    <text evidence="9">The sequence shown here is derived from an EMBL/GenBank/DDBJ whole genome shotgun (WGS) entry which is preliminary data.</text>
</comment>
<evidence type="ECO:0000259" key="8">
    <source>
        <dbReference type="Pfam" id="PF00535"/>
    </source>
</evidence>
<keyword evidence="1" id="KW-1003">Cell membrane</keyword>
<dbReference type="PANTHER" id="PTHR48090">
    <property type="entry name" value="UNDECAPRENYL-PHOSPHATE 4-DEOXY-4-FORMAMIDO-L-ARABINOSE TRANSFERASE-RELATED"/>
    <property type="match status" value="1"/>
</dbReference>
<dbReference type="InterPro" id="IPR001173">
    <property type="entry name" value="Glyco_trans_2-like"/>
</dbReference>
<dbReference type="GO" id="GO:0005886">
    <property type="term" value="C:plasma membrane"/>
    <property type="evidence" value="ECO:0007669"/>
    <property type="project" value="TreeGrafter"/>
</dbReference>
<keyword evidence="7" id="KW-0472">Membrane</keyword>
<accession>A0A414PZ98</accession>
<evidence type="ECO:0000256" key="5">
    <source>
        <dbReference type="ARBA" id="ARBA00022985"/>
    </source>
</evidence>
<evidence type="ECO:0000256" key="6">
    <source>
        <dbReference type="ARBA" id="ARBA00022989"/>
    </source>
</evidence>
<dbReference type="CDD" id="cd04187">
    <property type="entry name" value="DPM1_like_bac"/>
    <property type="match status" value="1"/>
</dbReference>
<evidence type="ECO:0000256" key="7">
    <source>
        <dbReference type="ARBA" id="ARBA00023136"/>
    </source>
</evidence>
<evidence type="ECO:0000256" key="2">
    <source>
        <dbReference type="ARBA" id="ARBA00022676"/>
    </source>
</evidence>
<evidence type="ECO:0000256" key="4">
    <source>
        <dbReference type="ARBA" id="ARBA00022692"/>
    </source>
</evidence>
<keyword evidence="4" id="KW-0812">Transmembrane</keyword>
<dbReference type="AlphaFoldDB" id="A0A414PZ98"/>
<dbReference type="SUPFAM" id="SSF53448">
    <property type="entry name" value="Nucleotide-diphospho-sugar transferases"/>
    <property type="match status" value="1"/>
</dbReference>
<dbReference type="RefSeq" id="WP_118234093.1">
    <property type="nucleotide sequence ID" value="NZ_QRHL01000003.1"/>
</dbReference>
<reference evidence="9 10" key="1">
    <citation type="submission" date="2018-08" db="EMBL/GenBank/DDBJ databases">
        <title>A genome reference for cultivated species of the human gut microbiota.</title>
        <authorList>
            <person name="Zou Y."/>
            <person name="Xue W."/>
            <person name="Luo G."/>
        </authorList>
    </citation>
    <scope>NUCLEOTIDE SEQUENCE [LARGE SCALE GENOMIC DNA]</scope>
    <source>
        <strain evidence="9 10">AM25-1</strain>
    </source>
</reference>
<dbReference type="EMBL" id="QRHL01000003">
    <property type="protein sequence ID" value="RHF73851.1"/>
    <property type="molecule type" value="Genomic_DNA"/>
</dbReference>
<sequence>MNRISVIAPVYNEKENISLFINQVETSLKKKFDSYEIILIDDGSNDGSRELLDKEAEKNGHVKVYHFTQNNGQTAAIAAGFKICSGDLIVTMDSDLQTNPEDIYTLLPYIEEYDMVNGKRETREDGFKKKLSSFIGNSVRNFITNDDIKDTGCPLKLFKKEVVKSFYLYEGMHRFLPTLAKMNGFKVIEVPVRHYDREFGKSKYGISNRLFKGLKDAFAVRWMKQRKLHYQFDIGEEEI</sequence>
<dbReference type="GO" id="GO:0009103">
    <property type="term" value="P:lipopolysaccharide biosynthetic process"/>
    <property type="evidence" value="ECO:0007669"/>
    <property type="project" value="UniProtKB-KW"/>
</dbReference>
<evidence type="ECO:0000256" key="1">
    <source>
        <dbReference type="ARBA" id="ARBA00022475"/>
    </source>
</evidence>
<dbReference type="InterPro" id="IPR029044">
    <property type="entry name" value="Nucleotide-diphossugar_trans"/>
</dbReference>
<dbReference type="Gene3D" id="3.90.550.10">
    <property type="entry name" value="Spore Coat Polysaccharide Biosynthesis Protein SpsA, Chain A"/>
    <property type="match status" value="1"/>
</dbReference>
<proteinExistence type="predicted"/>